<protein>
    <submittedName>
        <fullName evidence="8">AAA family ATPase</fullName>
    </submittedName>
</protein>
<dbReference type="AlphaFoldDB" id="A0A2H0WLH8"/>
<dbReference type="SUPFAM" id="SSF50692">
    <property type="entry name" value="ADC-like"/>
    <property type="match status" value="1"/>
</dbReference>
<dbReference type="Pfam" id="PF00004">
    <property type="entry name" value="AAA"/>
    <property type="match status" value="2"/>
</dbReference>
<dbReference type="InterPro" id="IPR003959">
    <property type="entry name" value="ATPase_AAA_core"/>
</dbReference>
<dbReference type="GO" id="GO:0005737">
    <property type="term" value="C:cytoplasm"/>
    <property type="evidence" value="ECO:0007669"/>
    <property type="project" value="UniProtKB-ARBA"/>
</dbReference>
<dbReference type="SUPFAM" id="SSF52540">
    <property type="entry name" value="P-loop containing nucleoside triphosphate hydrolases"/>
    <property type="match status" value="2"/>
</dbReference>
<dbReference type="InterPro" id="IPR027417">
    <property type="entry name" value="P-loop_NTPase"/>
</dbReference>
<dbReference type="FunFam" id="3.40.50.300:FF:000012">
    <property type="entry name" value="Transitional endoplasmic reticulum ATPase"/>
    <property type="match status" value="1"/>
</dbReference>
<accession>A0A2H0WLH8</accession>
<dbReference type="InterPro" id="IPR004201">
    <property type="entry name" value="Cdc48_dom2"/>
</dbReference>
<dbReference type="Gene3D" id="3.10.330.10">
    <property type="match status" value="1"/>
</dbReference>
<dbReference type="Gene3D" id="3.40.50.300">
    <property type="entry name" value="P-loop containing nucleotide triphosphate hydrolases"/>
    <property type="match status" value="2"/>
</dbReference>
<dbReference type="InterPro" id="IPR029067">
    <property type="entry name" value="CDC48_domain_2-like_sf"/>
</dbReference>
<dbReference type="InterPro" id="IPR009010">
    <property type="entry name" value="Asp_de-COase-like_dom_sf"/>
</dbReference>
<evidence type="ECO:0000256" key="3">
    <source>
        <dbReference type="ARBA" id="ARBA00022741"/>
    </source>
</evidence>
<dbReference type="SMART" id="SM00382">
    <property type="entry name" value="AAA"/>
    <property type="match status" value="2"/>
</dbReference>
<dbReference type="Proteomes" id="UP000230353">
    <property type="component" value="Unassembled WGS sequence"/>
</dbReference>
<organism evidence="8 9">
    <name type="scientific">Candidatus Tagabacteria bacterium CG09_land_8_20_14_0_10_41_14</name>
    <dbReference type="NCBI Taxonomy" id="1975021"/>
    <lineage>
        <taxon>Bacteria</taxon>
        <taxon>Candidatus Tagaibacteriota</taxon>
    </lineage>
</organism>
<dbReference type="PROSITE" id="PS00674">
    <property type="entry name" value="AAA"/>
    <property type="match status" value="2"/>
</dbReference>
<dbReference type="Gene3D" id="1.10.8.60">
    <property type="match status" value="2"/>
</dbReference>
<dbReference type="FunFam" id="2.40.40.20:FF:000007">
    <property type="entry name" value="AAA family ATPase"/>
    <property type="match status" value="1"/>
</dbReference>
<evidence type="ECO:0000256" key="2">
    <source>
        <dbReference type="ARBA" id="ARBA00022737"/>
    </source>
</evidence>
<evidence type="ECO:0000259" key="7">
    <source>
        <dbReference type="SMART" id="SM01073"/>
    </source>
</evidence>
<evidence type="ECO:0000313" key="9">
    <source>
        <dbReference type="Proteomes" id="UP000230353"/>
    </source>
</evidence>
<keyword evidence="4 5" id="KW-0067">ATP-binding</keyword>
<dbReference type="InterPro" id="IPR003960">
    <property type="entry name" value="ATPase_AAA_CS"/>
</dbReference>
<comment type="caution">
    <text evidence="8">The sequence shown here is derived from an EMBL/GenBank/DDBJ whole genome shotgun (WGS) entry which is preliminary data.</text>
</comment>
<feature type="domain" description="CDC48 N-terminal subdomain" evidence="7">
    <location>
        <begin position="6"/>
        <end position="91"/>
    </location>
</feature>
<dbReference type="Pfam" id="PF02359">
    <property type="entry name" value="CDC48_N"/>
    <property type="match status" value="1"/>
</dbReference>
<evidence type="ECO:0000256" key="5">
    <source>
        <dbReference type="RuleBase" id="RU003651"/>
    </source>
</evidence>
<proteinExistence type="inferred from homology"/>
<gene>
    <name evidence="8" type="ORF">COT67_01765</name>
</gene>
<dbReference type="GO" id="GO:0016887">
    <property type="term" value="F:ATP hydrolysis activity"/>
    <property type="evidence" value="ECO:0007669"/>
    <property type="project" value="InterPro"/>
</dbReference>
<dbReference type="CDD" id="cd19503">
    <property type="entry name" value="RecA-like_CDC48_NLV2_r1-like"/>
    <property type="match status" value="1"/>
</dbReference>
<dbReference type="SUPFAM" id="SSF54585">
    <property type="entry name" value="Cdc48 domain 2-like"/>
    <property type="match status" value="1"/>
</dbReference>
<dbReference type="FunFam" id="1.10.8.60:FF:000057">
    <property type="entry name" value="AAA family ATPase, CDC48 subfamily"/>
    <property type="match status" value="1"/>
</dbReference>
<keyword evidence="3 5" id="KW-0547">Nucleotide-binding</keyword>
<dbReference type="InterPro" id="IPR003338">
    <property type="entry name" value="CDC4_N-term_subdom"/>
</dbReference>
<dbReference type="PANTHER" id="PTHR23077:SF171">
    <property type="entry name" value="NUCLEAR VALOSIN-CONTAINING PROTEIN-LIKE"/>
    <property type="match status" value="1"/>
</dbReference>
<keyword evidence="2" id="KW-0677">Repeat</keyword>
<dbReference type="InterPro" id="IPR050168">
    <property type="entry name" value="AAA_ATPase_domain"/>
</dbReference>
<dbReference type="PANTHER" id="PTHR23077">
    <property type="entry name" value="AAA-FAMILY ATPASE"/>
    <property type="match status" value="1"/>
</dbReference>
<dbReference type="Gene3D" id="2.40.40.20">
    <property type="match status" value="1"/>
</dbReference>
<evidence type="ECO:0000313" key="8">
    <source>
        <dbReference type="EMBL" id="PIS13445.1"/>
    </source>
</evidence>
<dbReference type="Pfam" id="PF02933">
    <property type="entry name" value="CDC48_2"/>
    <property type="match status" value="1"/>
</dbReference>
<sequence>MVEYLELKVSEAETKDVGRVIARIDPNDMQLCQIGIGDIVEIQGQKTTLAKVMPIYPEKRGNKIIQIDGVTRKNADIGIDDEVKIRKISPKDATLVVFSPIQSLQKSIPTKALGEKLDAVPLVKGDIVRVTLLGTQSLEFITESAEPEGSVIIRPQTEITIKGQPRGEKPTGTCYEDIGGLRKQMQRVREMIELPLRYPEVFERLGIEAPRGVLLYGPPGCGKTLLARAVANETDAYFIQVSGPEVIHKFYGESEAHLRKIFEAAQSNAPSIIFLDEIEAIGSKREEVRGDQQVERRVSAQLLALMDGLKERGQVVVIAATNVPDLLDPALRRPGRFDREIIIPVPDTEGRREVLDIHTRGMPLAGDVSIKKLAEITHGFSGADLEALAREAAMGVFRTCMPDINFALEKIPYEKIMTLEVKMDDFREAMKEVRPSLLREAFLKTPDVTWEDVGGLEEIKQILKDTIEYPLKYGDLFEHVKTAPPRGILLYGLPGTGKTLVAKAVAKESGVNFVSVKGPQLISMWVGKTEEGIRELFKKARQTTPCIIFFDEIDSIAPRRSGMDSSRVSERAVSQLQTELDGIEELKGVVVLGATNRKDLLDDALLRAGRFDFQIEFPVPDRAAKLKIFEIHTREKPLAKDVNFEKLIDLLGEKASGADIESLCRKASVLAIREFIHTAKDVKDKKKLFVKMSHFKEALGIEPKDSQTKAEKQVQKDDFSKKVEEIEIEGAEKFKKELEDF</sequence>
<feature type="domain" description="AAA+ ATPase" evidence="6">
    <location>
        <begin position="484"/>
        <end position="621"/>
    </location>
</feature>
<dbReference type="EMBL" id="PEZL01000024">
    <property type="protein sequence ID" value="PIS13445.1"/>
    <property type="molecule type" value="Genomic_DNA"/>
</dbReference>
<dbReference type="Pfam" id="PF17862">
    <property type="entry name" value="AAA_lid_3"/>
    <property type="match status" value="1"/>
</dbReference>
<dbReference type="NCBIfam" id="TIGR01243">
    <property type="entry name" value="CDC48"/>
    <property type="match status" value="1"/>
</dbReference>
<dbReference type="InterPro" id="IPR041569">
    <property type="entry name" value="AAA_lid_3"/>
</dbReference>
<dbReference type="GO" id="GO:0005524">
    <property type="term" value="F:ATP binding"/>
    <property type="evidence" value="ECO:0007669"/>
    <property type="project" value="UniProtKB-KW"/>
</dbReference>
<evidence type="ECO:0000256" key="4">
    <source>
        <dbReference type="ARBA" id="ARBA00022840"/>
    </source>
</evidence>
<evidence type="ECO:0000256" key="1">
    <source>
        <dbReference type="ARBA" id="ARBA00009833"/>
    </source>
</evidence>
<dbReference type="InterPro" id="IPR003593">
    <property type="entry name" value="AAA+_ATPase"/>
</dbReference>
<dbReference type="InterPro" id="IPR005938">
    <property type="entry name" value="AAA_ATPase_CDC48"/>
</dbReference>
<reference evidence="9" key="1">
    <citation type="submission" date="2017-09" db="EMBL/GenBank/DDBJ databases">
        <title>Depth-based differentiation of microbial function through sediment-hosted aquifers and enrichment of novel symbionts in the deep terrestrial subsurface.</title>
        <authorList>
            <person name="Probst A.J."/>
            <person name="Ladd B."/>
            <person name="Jarett J.K."/>
            <person name="Geller-Mcgrath D.E."/>
            <person name="Sieber C.M.K."/>
            <person name="Emerson J.B."/>
            <person name="Anantharaman K."/>
            <person name="Thomas B.C."/>
            <person name="Malmstrom R."/>
            <person name="Stieglmeier M."/>
            <person name="Klingl A."/>
            <person name="Woyke T."/>
            <person name="Ryan C.M."/>
            <person name="Banfield J.F."/>
        </authorList>
    </citation>
    <scope>NUCLEOTIDE SEQUENCE [LARGE SCALE GENOMIC DNA]</scope>
</reference>
<feature type="domain" description="AAA+ ATPase" evidence="6">
    <location>
        <begin position="209"/>
        <end position="347"/>
    </location>
</feature>
<comment type="similarity">
    <text evidence="1">Belongs to the AAA ATPase family. CDC48 subfamily.</text>
</comment>
<dbReference type="FunFam" id="3.40.50.300:FF:000018">
    <property type="entry name" value="Cell division control 48"/>
    <property type="match status" value="1"/>
</dbReference>
<name>A0A2H0WLH8_9BACT</name>
<dbReference type="SMART" id="SM01073">
    <property type="entry name" value="CDC48_N"/>
    <property type="match status" value="1"/>
</dbReference>
<evidence type="ECO:0000259" key="6">
    <source>
        <dbReference type="SMART" id="SM00382"/>
    </source>
</evidence>